<sequence length="212" mass="25316">MEKENIDPKLVLALMEREICRRALLMHMLMQGYEHFVSIHMLKQSMKARKFTYEEAERFADVLERHTGIKVAPERFIRNEDEDANELLEHYTELERMRNSQLSDTMRPIHDGFNRYLHHNLHVDVTHATRLRIALEAFLTFAMGDIDWQEMRRNILDVDLRIMKAVPIDSVAVRHDFLRFENVYHEICLKCANRERKRRGEPPGDNFQINIS</sequence>
<dbReference type="AlphaFoldDB" id="A0A4S2F0R3"/>
<gene>
    <name evidence="1" type="ORF">E5342_02145</name>
</gene>
<dbReference type="RefSeq" id="WP_135958720.1">
    <property type="nucleotide sequence ID" value="NZ_SRYM01000004.1"/>
</dbReference>
<name>A0A4S2F0R3_PARDI</name>
<protein>
    <submittedName>
        <fullName evidence="1">Uncharacterized protein</fullName>
    </submittedName>
</protein>
<dbReference type="Proteomes" id="UP000310032">
    <property type="component" value="Unassembled WGS sequence"/>
</dbReference>
<accession>A0A4S2F0R3</accession>
<comment type="caution">
    <text evidence="1">The sequence shown here is derived from an EMBL/GenBank/DDBJ whole genome shotgun (WGS) entry which is preliminary data.</text>
</comment>
<dbReference type="EMBL" id="SRYM01000004">
    <property type="protein sequence ID" value="TGY62315.1"/>
    <property type="molecule type" value="Genomic_DNA"/>
</dbReference>
<evidence type="ECO:0000313" key="1">
    <source>
        <dbReference type="EMBL" id="TGY62315.1"/>
    </source>
</evidence>
<reference evidence="1 2" key="1">
    <citation type="submission" date="2019-04" db="EMBL/GenBank/DDBJ databases">
        <title>Microbes associate with the intestines of laboratory mice.</title>
        <authorList>
            <person name="Navarre W."/>
            <person name="Wong E."/>
            <person name="Huang K."/>
            <person name="Tropini C."/>
            <person name="Ng K."/>
            <person name="Yu B."/>
        </authorList>
    </citation>
    <scope>NUCLEOTIDE SEQUENCE [LARGE SCALE GENOMIC DNA]</scope>
    <source>
        <strain evidence="1 2">NM39_I3</strain>
    </source>
</reference>
<proteinExistence type="predicted"/>
<organism evidence="1 2">
    <name type="scientific">Parabacteroides distasonis</name>
    <dbReference type="NCBI Taxonomy" id="823"/>
    <lineage>
        <taxon>Bacteria</taxon>
        <taxon>Pseudomonadati</taxon>
        <taxon>Bacteroidota</taxon>
        <taxon>Bacteroidia</taxon>
        <taxon>Bacteroidales</taxon>
        <taxon>Tannerellaceae</taxon>
        <taxon>Parabacteroides</taxon>
    </lineage>
</organism>
<evidence type="ECO:0000313" key="2">
    <source>
        <dbReference type="Proteomes" id="UP000310032"/>
    </source>
</evidence>